<dbReference type="Proteomes" id="UP000243499">
    <property type="component" value="Chromosome 2"/>
</dbReference>
<reference evidence="2" key="1">
    <citation type="submission" date="2018-04" db="EMBL/GenBank/DDBJ databases">
        <title>WGS assembly of Panicum hallii.</title>
        <authorList>
            <person name="Lovell J."/>
            <person name="Jenkins J."/>
            <person name="Lowry D."/>
            <person name="Mamidi S."/>
            <person name="Sreedasyam A."/>
            <person name="Weng X."/>
            <person name="Barry K."/>
            <person name="Bonette J."/>
            <person name="Campitelli B."/>
            <person name="Daum C."/>
            <person name="Gordon S."/>
            <person name="Gould B."/>
            <person name="Lipzen A."/>
            <person name="Macqueen A."/>
            <person name="Palacio-Mejia J."/>
            <person name="Plott C."/>
            <person name="Shakirov E."/>
            <person name="Shu S."/>
            <person name="Yoshinaga Y."/>
            <person name="Zane M."/>
            <person name="Rokhsar D."/>
            <person name="Grimwood J."/>
            <person name="Schmutz J."/>
            <person name="Juenger T."/>
        </authorList>
    </citation>
    <scope>NUCLEOTIDE SEQUENCE [LARGE SCALE GENOMIC DNA]</scope>
    <source>
        <strain evidence="2">FIL2</strain>
    </source>
</reference>
<feature type="region of interest" description="Disordered" evidence="1">
    <location>
        <begin position="42"/>
        <end position="93"/>
    </location>
</feature>
<dbReference type="AlphaFoldDB" id="A0A2T8KNH0"/>
<organism evidence="2">
    <name type="scientific">Panicum hallii</name>
    <dbReference type="NCBI Taxonomy" id="206008"/>
    <lineage>
        <taxon>Eukaryota</taxon>
        <taxon>Viridiplantae</taxon>
        <taxon>Streptophyta</taxon>
        <taxon>Embryophyta</taxon>
        <taxon>Tracheophyta</taxon>
        <taxon>Spermatophyta</taxon>
        <taxon>Magnoliopsida</taxon>
        <taxon>Liliopsida</taxon>
        <taxon>Poales</taxon>
        <taxon>Poaceae</taxon>
        <taxon>PACMAD clade</taxon>
        <taxon>Panicoideae</taxon>
        <taxon>Panicodae</taxon>
        <taxon>Paniceae</taxon>
        <taxon>Panicinae</taxon>
        <taxon>Panicum</taxon>
        <taxon>Panicum sect. Panicum</taxon>
    </lineage>
</organism>
<accession>A0A2T8KNH0</accession>
<dbReference type="EMBL" id="CM008047">
    <property type="protein sequence ID" value="PVH63731.1"/>
    <property type="molecule type" value="Genomic_DNA"/>
</dbReference>
<evidence type="ECO:0000256" key="1">
    <source>
        <dbReference type="SAM" id="MobiDB-lite"/>
    </source>
</evidence>
<gene>
    <name evidence="2" type="ORF">PAHAL_2G094200</name>
</gene>
<name>A0A2T8KNH0_9POAL</name>
<proteinExistence type="predicted"/>
<evidence type="ECO:0000313" key="2">
    <source>
        <dbReference type="EMBL" id="PVH63731.1"/>
    </source>
</evidence>
<dbReference type="Gramene" id="PVH63731">
    <property type="protein sequence ID" value="PVH63731"/>
    <property type="gene ID" value="PAHAL_2G094200"/>
</dbReference>
<protein>
    <submittedName>
        <fullName evidence="2">Uncharacterized protein</fullName>
    </submittedName>
</protein>
<sequence>MQQSTNRGDCFAGFAAARMPPRLGRCVSELYAARRAVEPAGLLPEEDGCLRQPSQSELTSPGIFRSTRSDASIGTVGAGSSRGRTGEPAARRE</sequence>